<dbReference type="Pfam" id="PF07811">
    <property type="entry name" value="TadE"/>
    <property type="match status" value="1"/>
</dbReference>
<dbReference type="STRING" id="700015.Corgl_0345"/>
<keyword evidence="1" id="KW-0812">Transmembrane</keyword>
<keyword evidence="1" id="KW-0472">Membrane</keyword>
<accession>F2NA70</accession>
<keyword evidence="1" id="KW-1133">Transmembrane helix</keyword>
<gene>
    <name evidence="3" type="ordered locus">Corgl_0345</name>
</gene>
<keyword evidence="4" id="KW-1185">Reference proteome</keyword>
<organism evidence="3 4">
    <name type="scientific">Coriobacterium glomerans (strain ATCC 49209 / DSM 20642 / JCM 10262 / PW2)</name>
    <dbReference type="NCBI Taxonomy" id="700015"/>
    <lineage>
        <taxon>Bacteria</taxon>
        <taxon>Bacillati</taxon>
        <taxon>Actinomycetota</taxon>
        <taxon>Coriobacteriia</taxon>
        <taxon>Coriobacteriales</taxon>
        <taxon>Coriobacteriaceae</taxon>
        <taxon>Coriobacterium</taxon>
    </lineage>
</organism>
<evidence type="ECO:0000256" key="1">
    <source>
        <dbReference type="SAM" id="Phobius"/>
    </source>
</evidence>
<dbReference type="Proteomes" id="UP000006851">
    <property type="component" value="Chromosome"/>
</dbReference>
<evidence type="ECO:0000259" key="2">
    <source>
        <dbReference type="Pfam" id="PF07811"/>
    </source>
</evidence>
<feature type="transmembrane region" description="Helical" evidence="1">
    <location>
        <begin position="28"/>
        <end position="50"/>
    </location>
</feature>
<evidence type="ECO:0000313" key="3">
    <source>
        <dbReference type="EMBL" id="AEB06464.1"/>
    </source>
</evidence>
<dbReference type="OrthoDB" id="3174537at2"/>
<proteinExistence type="predicted"/>
<dbReference type="RefSeq" id="WP_013708207.1">
    <property type="nucleotide sequence ID" value="NC_015389.1"/>
</dbReference>
<name>F2NA70_CORGP</name>
<sequence>MRSAVPVLWISRCFESVRDTHAQASVEAAVLLPAFLIIILLALQPVCVLYTRAVMESAAAETARLMITAPGDEQNSYKAFTLRRLAAVPDVSIFHVGGPLTWDISLTPSGSGSTTRVCVKGRLKPLPVIGVFATALGKTNEDGDVEVSAEVAYEGRPGWLEGSYESWISVWD</sequence>
<dbReference type="EMBL" id="CP002628">
    <property type="protein sequence ID" value="AEB06464.1"/>
    <property type="molecule type" value="Genomic_DNA"/>
</dbReference>
<dbReference type="KEGG" id="cgo:Corgl_0345"/>
<dbReference type="HOGENOM" id="CLU_134924_0_0_11"/>
<dbReference type="InterPro" id="IPR012495">
    <property type="entry name" value="TadE-like_dom"/>
</dbReference>
<evidence type="ECO:0000313" key="4">
    <source>
        <dbReference type="Proteomes" id="UP000006851"/>
    </source>
</evidence>
<protein>
    <submittedName>
        <fullName evidence="3">TadE family protein</fullName>
    </submittedName>
</protein>
<dbReference type="AlphaFoldDB" id="F2NA70"/>
<reference evidence="4" key="1">
    <citation type="journal article" date="2013" name="Stand. Genomic Sci.">
        <title>Complete genome sequence of Coriobacterium glomerans type strain (PW2(T)) from the midgut of Pyrrhocoris apterus L. (red soldier bug).</title>
        <authorList>
            <person name="Stackebrandt E."/>
            <person name="Zeytun A."/>
            <person name="Lapidus A."/>
            <person name="Nolan M."/>
            <person name="Lucas S."/>
            <person name="Hammon N."/>
            <person name="Deshpande S."/>
            <person name="Cheng J.F."/>
            <person name="Tapia R."/>
            <person name="Goodwin L.A."/>
            <person name="Pitluck S."/>
            <person name="Liolios K."/>
            <person name="Pagani I."/>
            <person name="Ivanova N."/>
            <person name="Mavromatis K."/>
            <person name="Mikhailova N."/>
            <person name="Huntemann M."/>
            <person name="Pati A."/>
            <person name="Chen A."/>
            <person name="Palaniappan K."/>
            <person name="Chang Y.J."/>
            <person name="Land M."/>
            <person name="Hauser L."/>
            <person name="Rohde M."/>
            <person name="Pukall R."/>
            <person name="Goker M."/>
            <person name="Detter J.C."/>
            <person name="Woyke T."/>
            <person name="Bristow J."/>
            <person name="Eisen J.A."/>
            <person name="Markowitz V."/>
            <person name="Hugenholtz P."/>
            <person name="Kyrpides N.C."/>
            <person name="Klenk H.P."/>
        </authorList>
    </citation>
    <scope>NUCLEOTIDE SEQUENCE</scope>
    <source>
        <strain evidence="4">ATCC 49209 / DSM 20642 / JCM 10262 / PW2</strain>
    </source>
</reference>
<feature type="domain" description="TadE-like" evidence="2">
    <location>
        <begin position="23"/>
        <end position="64"/>
    </location>
</feature>
<dbReference type="eggNOG" id="COG4961">
    <property type="taxonomic scope" value="Bacteria"/>
</dbReference>